<evidence type="ECO:0000313" key="3">
    <source>
        <dbReference type="EMBL" id="TMP77081.1"/>
    </source>
</evidence>
<evidence type="ECO:0000313" key="4">
    <source>
        <dbReference type="Proteomes" id="UP000307362"/>
    </source>
</evidence>
<accession>A0A5S3YM72</accession>
<evidence type="ECO:0000256" key="1">
    <source>
        <dbReference type="SAM" id="MobiDB-lite"/>
    </source>
</evidence>
<organism evidence="3 4">
    <name type="scientific">Pseudoalteromonas phenolica</name>
    <dbReference type="NCBI Taxonomy" id="161398"/>
    <lineage>
        <taxon>Bacteria</taxon>
        <taxon>Pseudomonadati</taxon>
        <taxon>Pseudomonadota</taxon>
        <taxon>Gammaproteobacteria</taxon>
        <taxon>Alteromonadales</taxon>
        <taxon>Pseudoalteromonadaceae</taxon>
        <taxon>Pseudoalteromonas</taxon>
    </lineage>
</organism>
<gene>
    <name evidence="3" type="ORF">CWB73_20800</name>
</gene>
<reference evidence="3 4" key="1">
    <citation type="submission" date="2017-12" db="EMBL/GenBank/DDBJ databases">
        <authorList>
            <person name="Paulsen S."/>
            <person name="Gram L.K."/>
        </authorList>
    </citation>
    <scope>NUCLEOTIDE SEQUENCE [LARGE SCALE GENOMIC DNA]</scope>
    <source>
        <strain evidence="3 4">S1189</strain>
    </source>
</reference>
<dbReference type="EMBL" id="PNCM01000154">
    <property type="protein sequence ID" value="TMP77081.1"/>
    <property type="molecule type" value="Genomic_DNA"/>
</dbReference>
<comment type="caution">
    <text evidence="3">The sequence shown here is derived from an EMBL/GenBank/DDBJ whole genome shotgun (WGS) entry which is preliminary data.</text>
</comment>
<name>A0A5S3YM72_9GAMM</name>
<feature type="signal peptide" evidence="2">
    <location>
        <begin position="1"/>
        <end position="21"/>
    </location>
</feature>
<feature type="non-terminal residue" evidence="3">
    <location>
        <position position="180"/>
    </location>
</feature>
<feature type="chain" id="PRO_5024273157" evidence="2">
    <location>
        <begin position="22"/>
        <end position="180"/>
    </location>
</feature>
<evidence type="ECO:0000256" key="2">
    <source>
        <dbReference type="SAM" id="SignalP"/>
    </source>
</evidence>
<sequence length="180" mass="19278">MRYLIFTFALISAFFVSKSYSNVFDMDDLKSPKKVTTNTYVCDFTTSWGVPYNTLVEASTTSEAMGTCGIWGLSNIEQSQPCGSQTYGPLYYGQFSAPLNTSLPDGTCNIGGSGGGTVRFTATDLGESTSNECPPDGFPEHEHLVQFNDTPMCAKLLPEPDPDCPAPTDNDPFVFGSGGG</sequence>
<dbReference type="AlphaFoldDB" id="A0A5S3YM72"/>
<proteinExistence type="predicted"/>
<reference evidence="4" key="2">
    <citation type="submission" date="2019-06" db="EMBL/GenBank/DDBJ databases">
        <title>Co-occurence of chitin degradation, pigmentation and bioactivity in marine Pseudoalteromonas.</title>
        <authorList>
            <person name="Sonnenschein E.C."/>
            <person name="Bech P.K."/>
        </authorList>
    </citation>
    <scope>NUCLEOTIDE SEQUENCE [LARGE SCALE GENOMIC DNA]</scope>
    <source>
        <strain evidence="4">S1189</strain>
    </source>
</reference>
<dbReference type="Proteomes" id="UP000307362">
    <property type="component" value="Unassembled WGS sequence"/>
</dbReference>
<feature type="region of interest" description="Disordered" evidence="1">
    <location>
        <begin position="161"/>
        <end position="180"/>
    </location>
</feature>
<keyword evidence="2" id="KW-0732">Signal</keyword>
<protein>
    <submittedName>
        <fullName evidence="3">Uncharacterized protein</fullName>
    </submittedName>
</protein>